<evidence type="ECO:0000313" key="2">
    <source>
        <dbReference type="EMBL" id="OAD40079.1"/>
    </source>
</evidence>
<accession>A0A167GZZ7</accession>
<name>A0A167GZZ7_9BURK</name>
<evidence type="ECO:0000313" key="4">
    <source>
        <dbReference type="Proteomes" id="UP000185680"/>
    </source>
</evidence>
<reference evidence="2 3" key="1">
    <citation type="submission" date="2016-02" db="EMBL/GenBank/DDBJ databases">
        <title>Draft genome sequence of Hydrogenophaga sp. LPB0072.</title>
        <authorList>
            <person name="Shin S.-K."/>
            <person name="Yi H."/>
        </authorList>
    </citation>
    <scope>NUCLEOTIDE SEQUENCE [LARGE SCALE GENOMIC DNA]</scope>
    <source>
        <strain evidence="2 3">LPB0072</strain>
    </source>
</reference>
<dbReference type="RefSeq" id="WP_066094183.1">
    <property type="nucleotide sequence ID" value="NZ_CP017476.1"/>
</dbReference>
<dbReference type="Proteomes" id="UP000185680">
    <property type="component" value="Chromosome"/>
</dbReference>
<gene>
    <name evidence="1" type="ORF">LPB072_08605</name>
    <name evidence="2" type="ORF">LPB72_18100</name>
</gene>
<protein>
    <recommendedName>
        <fullName evidence="5">AB hydrolase-1 domain-containing protein</fullName>
    </recommendedName>
</protein>
<keyword evidence="3" id="KW-1185">Reference proteome</keyword>
<dbReference type="Proteomes" id="UP000185657">
    <property type="component" value="Unassembled WGS sequence"/>
</dbReference>
<proteinExistence type="predicted"/>
<dbReference type="AlphaFoldDB" id="A0A167GZZ7"/>
<reference evidence="1 4" key="2">
    <citation type="submission" date="2016-10" db="EMBL/GenBank/DDBJ databases">
        <title>Hydorgenophaga sp. LPB0072 isolated from gastropod.</title>
        <authorList>
            <person name="Kim E."/>
            <person name="Yi H."/>
        </authorList>
    </citation>
    <scope>NUCLEOTIDE SEQUENCE [LARGE SCALE GENOMIC DNA]</scope>
    <source>
        <strain evidence="1 4">LPB0072</strain>
    </source>
</reference>
<dbReference type="EMBL" id="LVWD01000034">
    <property type="protein sequence ID" value="OAD40079.1"/>
    <property type="molecule type" value="Genomic_DNA"/>
</dbReference>
<dbReference type="OrthoDB" id="5431193at2"/>
<sequence>MTVLQALSAITDCQCAPSLMVLLPGALMTPQHMVDAGMFSAVRERGLNLDLLAVNLHALGDSNSEALRVLADDVVTPARAQYEHVWLTGISRGGQLTLSCLAEHAVPVDGVCLLAPYPGNRLTINHIRRAGGLDAWEPSEAELKDAEFRMWHWLQRPDFQNPMFLGYGAQDRFADGMRLLVKQLPHAVFAEVAGEHDWAAWMPLWTRFLDAGHFDPRAGDAVEKGGTP</sequence>
<organism evidence="1 4">
    <name type="scientific">Hydrogenophaga crassostreae</name>
    <dbReference type="NCBI Taxonomy" id="1763535"/>
    <lineage>
        <taxon>Bacteria</taxon>
        <taxon>Pseudomonadati</taxon>
        <taxon>Pseudomonadota</taxon>
        <taxon>Betaproteobacteria</taxon>
        <taxon>Burkholderiales</taxon>
        <taxon>Comamonadaceae</taxon>
        <taxon>Hydrogenophaga</taxon>
    </lineage>
</organism>
<dbReference type="Gene3D" id="3.40.50.1820">
    <property type="entry name" value="alpha/beta hydrolase"/>
    <property type="match status" value="1"/>
</dbReference>
<dbReference type="STRING" id="1763535.LPB072_08605"/>
<evidence type="ECO:0000313" key="1">
    <source>
        <dbReference type="EMBL" id="AOW12893.1"/>
    </source>
</evidence>
<evidence type="ECO:0008006" key="5">
    <source>
        <dbReference type="Google" id="ProtNLM"/>
    </source>
</evidence>
<dbReference type="KEGG" id="hyl:LPB072_08605"/>
<dbReference type="InterPro" id="IPR029058">
    <property type="entry name" value="AB_hydrolase_fold"/>
</dbReference>
<evidence type="ECO:0000313" key="3">
    <source>
        <dbReference type="Proteomes" id="UP000185657"/>
    </source>
</evidence>
<dbReference type="EMBL" id="CP017476">
    <property type="protein sequence ID" value="AOW12893.1"/>
    <property type="molecule type" value="Genomic_DNA"/>
</dbReference>
<dbReference type="SUPFAM" id="SSF53474">
    <property type="entry name" value="alpha/beta-Hydrolases"/>
    <property type="match status" value="1"/>
</dbReference>